<accession>A0A9P1BGW4</accession>
<dbReference type="InterPro" id="IPR011992">
    <property type="entry name" value="EF-hand-dom_pair"/>
</dbReference>
<dbReference type="AlphaFoldDB" id="A0A9P1BGW4"/>
<organism evidence="2">
    <name type="scientific">Cladocopium goreaui</name>
    <dbReference type="NCBI Taxonomy" id="2562237"/>
    <lineage>
        <taxon>Eukaryota</taxon>
        <taxon>Sar</taxon>
        <taxon>Alveolata</taxon>
        <taxon>Dinophyceae</taxon>
        <taxon>Suessiales</taxon>
        <taxon>Symbiodiniaceae</taxon>
        <taxon>Cladocopium</taxon>
    </lineage>
</organism>
<proteinExistence type="predicted"/>
<feature type="region of interest" description="Disordered" evidence="1">
    <location>
        <begin position="141"/>
        <end position="201"/>
    </location>
</feature>
<sequence length="201" mass="23243">MNLPSAEKMQWDPLSDEELKFCWQCLVDQGQLTTSKLQKFMLEVTGDELTAIQATDLLGYLDATGDGRVGMEEFRHFMSTSELDMTDVQTFLWSPTKSFRERLGLVRVALSEKAPDPGKVEEQPHPWDGLFLEAEDPPTEFSKIMDSNRERRNSGGKKASPSVHQRWRRLLQRKLKLSTNPGRHERLPPSSWMRRPWPESR</sequence>
<feature type="compositionally biased region" description="Basic residues" evidence="1">
    <location>
        <begin position="165"/>
        <end position="176"/>
    </location>
</feature>
<dbReference type="OrthoDB" id="10456002at2759"/>
<comment type="caution">
    <text evidence="2">The sequence shown here is derived from an EMBL/GenBank/DDBJ whole genome shotgun (WGS) entry which is preliminary data.</text>
</comment>
<dbReference type="EMBL" id="CAMXCT010000053">
    <property type="protein sequence ID" value="CAI3973092.1"/>
    <property type="molecule type" value="Genomic_DNA"/>
</dbReference>
<dbReference type="EMBL" id="CAMXCT020000053">
    <property type="protein sequence ID" value="CAL1126467.1"/>
    <property type="molecule type" value="Genomic_DNA"/>
</dbReference>
<dbReference type="Proteomes" id="UP001152797">
    <property type="component" value="Unassembled WGS sequence"/>
</dbReference>
<gene>
    <name evidence="2" type="ORF">C1SCF055_LOCUS1619</name>
</gene>
<reference evidence="3 4" key="2">
    <citation type="submission" date="2024-05" db="EMBL/GenBank/DDBJ databases">
        <authorList>
            <person name="Chen Y."/>
            <person name="Shah S."/>
            <person name="Dougan E. K."/>
            <person name="Thang M."/>
            <person name="Chan C."/>
        </authorList>
    </citation>
    <scope>NUCLEOTIDE SEQUENCE [LARGE SCALE GENOMIC DNA]</scope>
</reference>
<evidence type="ECO:0000256" key="1">
    <source>
        <dbReference type="SAM" id="MobiDB-lite"/>
    </source>
</evidence>
<evidence type="ECO:0000313" key="2">
    <source>
        <dbReference type="EMBL" id="CAI3973092.1"/>
    </source>
</evidence>
<dbReference type="Gene3D" id="1.10.238.10">
    <property type="entry name" value="EF-hand"/>
    <property type="match status" value="1"/>
</dbReference>
<dbReference type="SUPFAM" id="SSF47473">
    <property type="entry name" value="EF-hand"/>
    <property type="match status" value="1"/>
</dbReference>
<dbReference type="EMBL" id="CAMXCT030000053">
    <property type="protein sequence ID" value="CAL4760404.1"/>
    <property type="molecule type" value="Genomic_DNA"/>
</dbReference>
<protein>
    <submittedName>
        <fullName evidence="3">EF-hand domain-containing protein</fullName>
    </submittedName>
</protein>
<evidence type="ECO:0000313" key="3">
    <source>
        <dbReference type="EMBL" id="CAL4760404.1"/>
    </source>
</evidence>
<evidence type="ECO:0000313" key="4">
    <source>
        <dbReference type="Proteomes" id="UP001152797"/>
    </source>
</evidence>
<reference evidence="2" key="1">
    <citation type="submission" date="2022-10" db="EMBL/GenBank/DDBJ databases">
        <authorList>
            <person name="Chen Y."/>
            <person name="Dougan E. K."/>
            <person name="Chan C."/>
            <person name="Rhodes N."/>
            <person name="Thang M."/>
        </authorList>
    </citation>
    <scope>NUCLEOTIDE SEQUENCE</scope>
</reference>
<name>A0A9P1BGW4_9DINO</name>
<keyword evidence="4" id="KW-1185">Reference proteome</keyword>